<sequence length="367" mass="41602">MKKRMLFVTLLGLSTTAVGVIGLSEINASNTYFGDSIVYADAKQTVTTDYIQQDFQAIQNAIQNSSDGVRTDERLINAYTSAVSHPYTAYDELHTHGYGYEADTDQLDTVSIADVLHDLGKYDGLPYYINHGGVKDSLDVAKEDRNGAQYIYDRFVDRLSPADKLSAQTVWNQVQKDNTSDSIEDDLVSFYQAINDGIVQWGETIAIKSDAKPNALYTIKNNKKSRNQFIALYIPNNMVKKVIKKSYREFKRNKRLIINGNYSSYVLMNLFNTYNSGNPDTESSDSSDGLYQAQSFDENYVGRFGGKTTYNQGVKFFKKAYKSHGNYGVVIKGYFYNHRRPTMRLKSWDGYVTSNNIQLKYHPIAAY</sequence>
<name>S4NDA3_9LACO</name>
<protein>
    <submittedName>
        <fullName evidence="1">Uncharacterized protein</fullName>
    </submittedName>
</protein>
<dbReference type="PATRIC" id="fig|1423780.4.peg.2217"/>
<evidence type="ECO:0000313" key="1">
    <source>
        <dbReference type="EMBL" id="GAD16854.1"/>
    </source>
</evidence>
<organism evidence="1 2">
    <name type="scientific">Lentilactobacillus otakiensis DSM 19908 = JCM 15040</name>
    <dbReference type="NCBI Taxonomy" id="1423780"/>
    <lineage>
        <taxon>Bacteria</taxon>
        <taxon>Bacillati</taxon>
        <taxon>Bacillota</taxon>
        <taxon>Bacilli</taxon>
        <taxon>Lactobacillales</taxon>
        <taxon>Lactobacillaceae</taxon>
        <taxon>Lentilactobacillus</taxon>
    </lineage>
</organism>
<dbReference type="AlphaFoldDB" id="S4NDA3"/>
<comment type="caution">
    <text evidence="1">The sequence shown here is derived from an EMBL/GenBank/DDBJ whole genome shotgun (WGS) entry which is preliminary data.</text>
</comment>
<reference evidence="2" key="1">
    <citation type="journal article" date="2013" name="Genome Announc.">
        <title>Draft Genome Sequence of D-Branched-Chain Amino Acid Producer Lactobacillus otakiensis JCM 15040T, Isolated from a Traditional Japanese Pickle.</title>
        <authorList>
            <person name="Doi K."/>
            <person name="Mori K."/>
            <person name="Mutaguchi Y."/>
            <person name="Tashiro K."/>
            <person name="Fujino Y."/>
            <person name="Ohmori T."/>
            <person name="Kuhara S."/>
            <person name="Ohshima T."/>
        </authorList>
    </citation>
    <scope>NUCLEOTIDE SEQUENCE [LARGE SCALE GENOMIC DNA]</scope>
    <source>
        <strain evidence="2">JCM 15040</strain>
    </source>
</reference>
<dbReference type="STRING" id="1423780.FD05_GL002183"/>
<accession>S4NDA3</accession>
<dbReference type="EMBL" id="BASH01000004">
    <property type="protein sequence ID" value="GAD16854.1"/>
    <property type="molecule type" value="Genomic_DNA"/>
</dbReference>
<evidence type="ECO:0000313" key="2">
    <source>
        <dbReference type="Proteomes" id="UP000016361"/>
    </source>
</evidence>
<dbReference type="Proteomes" id="UP000016361">
    <property type="component" value="Unassembled WGS sequence"/>
</dbReference>
<dbReference type="RefSeq" id="WP_020281294.1">
    <property type="nucleotide sequence ID" value="NZ_AZED01000005.1"/>
</dbReference>
<dbReference type="OrthoDB" id="9970467at2"/>
<proteinExistence type="predicted"/>
<keyword evidence="2" id="KW-1185">Reference proteome</keyword>
<dbReference type="GeneID" id="301047206"/>
<gene>
    <name evidence="1" type="ORF">LOT_1392</name>
</gene>